<keyword evidence="2" id="KW-1185">Reference proteome</keyword>
<dbReference type="Pfam" id="PF03928">
    <property type="entry name" value="HbpS-like"/>
    <property type="match status" value="1"/>
</dbReference>
<name>A0A0B1ZIG7_9SPHN</name>
<dbReference type="InterPro" id="IPR005624">
    <property type="entry name" value="PduO/GlcC-like"/>
</dbReference>
<comment type="caution">
    <text evidence="1">The sequence shown here is derived from an EMBL/GenBank/DDBJ whole genome shotgun (WGS) entry which is preliminary data.</text>
</comment>
<dbReference type="PANTHER" id="PTHR34309:SF1">
    <property type="entry name" value="PROTEIN GLCG"/>
    <property type="match status" value="1"/>
</dbReference>
<dbReference type="InterPro" id="IPR052517">
    <property type="entry name" value="GlcG_carb_metab_protein"/>
</dbReference>
<sequence>MNASTRGSPALPLTLTVASGMADRAMRGAASNDLSVCVAIVDAGGHLLVVERSERAAAASADVAIAKARCAQMYRLPTSALAKAGEHNPAMAALPHMLPFAGGVPIVIDGVHEGAVGVSGASAEQDEAIARAALSALD</sequence>
<evidence type="ECO:0000313" key="1">
    <source>
        <dbReference type="EMBL" id="KHK89092.1"/>
    </source>
</evidence>
<evidence type="ECO:0008006" key="3">
    <source>
        <dbReference type="Google" id="ProtNLM"/>
    </source>
</evidence>
<protein>
    <recommendedName>
        <fullName evidence="3">GlcG protein</fullName>
    </recommendedName>
</protein>
<reference evidence="1 2" key="1">
    <citation type="submission" date="2014-10" db="EMBL/GenBank/DDBJ databases">
        <title>Genome sequence of Novosphingobium malaysiense MUSC 273(T).</title>
        <authorList>
            <person name="Lee L.-H."/>
        </authorList>
    </citation>
    <scope>NUCLEOTIDE SEQUENCE [LARGE SCALE GENOMIC DNA]</scope>
    <source>
        <strain evidence="1 2">MUSC 273</strain>
    </source>
</reference>
<dbReference type="Proteomes" id="UP000031057">
    <property type="component" value="Unassembled WGS sequence"/>
</dbReference>
<evidence type="ECO:0000313" key="2">
    <source>
        <dbReference type="Proteomes" id="UP000031057"/>
    </source>
</evidence>
<proteinExistence type="predicted"/>
<accession>A0A0B1ZIG7</accession>
<gene>
    <name evidence="1" type="ORF">LK12_22430</name>
</gene>
<organism evidence="1 2">
    <name type="scientific">Novosphingobium malaysiense</name>
    <dbReference type="NCBI Taxonomy" id="1348853"/>
    <lineage>
        <taxon>Bacteria</taxon>
        <taxon>Pseudomonadati</taxon>
        <taxon>Pseudomonadota</taxon>
        <taxon>Alphaproteobacteria</taxon>
        <taxon>Sphingomonadales</taxon>
        <taxon>Sphingomonadaceae</taxon>
        <taxon>Novosphingobium</taxon>
    </lineage>
</organism>
<dbReference type="STRING" id="1348853.LK12_22430"/>
<dbReference type="InterPro" id="IPR038084">
    <property type="entry name" value="PduO/GlcC-like_sf"/>
</dbReference>
<dbReference type="PANTHER" id="PTHR34309">
    <property type="entry name" value="SLR1406 PROTEIN"/>
    <property type="match status" value="1"/>
</dbReference>
<dbReference type="Gene3D" id="3.30.450.150">
    <property type="entry name" value="Haem-degrading domain"/>
    <property type="match status" value="1"/>
</dbReference>
<dbReference type="RefSeq" id="WP_039290091.1">
    <property type="nucleotide sequence ID" value="NZ_JTDI01000009.1"/>
</dbReference>
<dbReference type="EMBL" id="JTDI01000009">
    <property type="protein sequence ID" value="KHK89092.1"/>
    <property type="molecule type" value="Genomic_DNA"/>
</dbReference>
<dbReference type="SUPFAM" id="SSF143744">
    <property type="entry name" value="GlcG-like"/>
    <property type="match status" value="1"/>
</dbReference>
<dbReference type="AlphaFoldDB" id="A0A0B1ZIG7"/>
<dbReference type="OrthoDB" id="9815788at2"/>